<dbReference type="PANTHER" id="PTHR43072">
    <property type="entry name" value="N-ACETYLTRANSFERASE"/>
    <property type="match status" value="1"/>
</dbReference>
<evidence type="ECO:0000313" key="5">
    <source>
        <dbReference type="Proteomes" id="UP000308121"/>
    </source>
</evidence>
<proteinExistence type="predicted"/>
<dbReference type="InterPro" id="IPR000182">
    <property type="entry name" value="GNAT_dom"/>
</dbReference>
<reference evidence="4 5" key="1">
    <citation type="submission" date="2019-05" db="EMBL/GenBank/DDBJ databases">
        <title>Genome sequence of Cellulomonas hominis strain CS1.</title>
        <authorList>
            <person name="Belmont J."/>
            <person name="Maclea K.S."/>
        </authorList>
    </citation>
    <scope>NUCLEOTIDE SEQUENCE [LARGE SCALE GENOMIC DNA]</scope>
    <source>
        <strain evidence="4 5">CS1</strain>
    </source>
</reference>
<dbReference type="PROSITE" id="PS51186">
    <property type="entry name" value="GNAT"/>
    <property type="match status" value="1"/>
</dbReference>
<organism evidence="4 5">
    <name type="scientific">Cellulomonas hominis</name>
    <dbReference type="NCBI Taxonomy" id="156981"/>
    <lineage>
        <taxon>Bacteria</taxon>
        <taxon>Bacillati</taxon>
        <taxon>Actinomycetota</taxon>
        <taxon>Actinomycetes</taxon>
        <taxon>Micrococcales</taxon>
        <taxon>Cellulomonadaceae</taxon>
        <taxon>Cellulomonas</taxon>
    </lineage>
</organism>
<keyword evidence="2" id="KW-0012">Acyltransferase</keyword>
<evidence type="ECO:0000256" key="1">
    <source>
        <dbReference type="ARBA" id="ARBA00022679"/>
    </source>
</evidence>
<dbReference type="SUPFAM" id="SSF55729">
    <property type="entry name" value="Acyl-CoA N-acyltransferases (Nat)"/>
    <property type="match status" value="1"/>
</dbReference>
<dbReference type="Gene3D" id="3.40.630.30">
    <property type="match status" value="1"/>
</dbReference>
<dbReference type="AlphaFoldDB" id="A0A7Z8K1T5"/>
<dbReference type="EMBL" id="SZYE01000006">
    <property type="protein sequence ID" value="TKR27183.1"/>
    <property type="molecule type" value="Genomic_DNA"/>
</dbReference>
<name>A0A7Z8K1T5_9CELL</name>
<dbReference type="PANTHER" id="PTHR43072:SF23">
    <property type="entry name" value="UPF0039 PROTEIN C11D3.02C"/>
    <property type="match status" value="1"/>
</dbReference>
<comment type="caution">
    <text evidence="4">The sequence shown here is derived from an EMBL/GenBank/DDBJ whole genome shotgun (WGS) entry which is preliminary data.</text>
</comment>
<dbReference type="Proteomes" id="UP000308121">
    <property type="component" value="Unassembled WGS sequence"/>
</dbReference>
<evidence type="ECO:0000259" key="3">
    <source>
        <dbReference type="PROSITE" id="PS51186"/>
    </source>
</evidence>
<dbReference type="CDD" id="cd04301">
    <property type="entry name" value="NAT_SF"/>
    <property type="match status" value="1"/>
</dbReference>
<evidence type="ECO:0000313" key="4">
    <source>
        <dbReference type="EMBL" id="TKR27183.1"/>
    </source>
</evidence>
<feature type="domain" description="N-acetyltransferase" evidence="3">
    <location>
        <begin position="1"/>
        <end position="206"/>
    </location>
</feature>
<accession>A0A7Z8K1T5</accession>
<dbReference type="GO" id="GO:0016747">
    <property type="term" value="F:acyltransferase activity, transferring groups other than amino-acyl groups"/>
    <property type="evidence" value="ECO:0007669"/>
    <property type="project" value="InterPro"/>
</dbReference>
<dbReference type="InterPro" id="IPR016181">
    <property type="entry name" value="Acyl_CoA_acyltransferase"/>
</dbReference>
<dbReference type="Pfam" id="PF00583">
    <property type="entry name" value="Acetyltransf_1"/>
    <property type="match status" value="1"/>
</dbReference>
<dbReference type="OrthoDB" id="3173333at2"/>
<protein>
    <submittedName>
        <fullName evidence="4">N-acetyltransferase family protein</fullName>
    </submittedName>
</protein>
<gene>
    <name evidence="4" type="ORF">FA014_02100</name>
</gene>
<sequence>MTVRPMTAAHAAGVLAVFAEGIATGHATFESSAPDWAAFDASHLPDHRFVALGGAEPADDAGFRAREPRIVRNLGGVEARGGAAGAGAGTGVAGAGRGAVVLGWVAASPVSRRAVYAGVVEASLYVAGAARGRGVGRALMAALLDSAAAGGVWTVQSSVFPENAGSLALHAAAGFRVVGTRERIARMTYGPLAGEWRDVVLLERRL</sequence>
<keyword evidence="1 4" id="KW-0808">Transferase</keyword>
<evidence type="ECO:0000256" key="2">
    <source>
        <dbReference type="ARBA" id="ARBA00023315"/>
    </source>
</evidence>